<accession>A0A9E7QQU1</accession>
<dbReference type="Proteomes" id="UP001058460">
    <property type="component" value="Segment"/>
</dbReference>
<keyword evidence="2" id="KW-1185">Reference proteome</keyword>
<reference evidence="1 2" key="1">
    <citation type="submission" date="2022-08" db="EMBL/GenBank/DDBJ databases">
        <authorList>
            <person name="Bombaywala R."/>
            <person name="DeGraw A.S."/>
            <person name="Deol M.S."/>
            <person name="Dollard K.E."/>
            <person name="Jebaraj J."/>
            <person name="Kayayan G.N."/>
            <person name="Miranda B.C."/>
            <person name="Momoh A.E."/>
            <person name="Morales E."/>
            <person name="Nunes A.C."/>
            <person name="Oropallo A.M."/>
            <person name="Otterstedt S.C."/>
            <person name="Pridell A.T."/>
            <person name="Roberts J.I."/>
            <person name="Ruiz G.A."/>
            <person name="Sangasani D."/>
            <person name="Smith R.D."/>
            <person name="Tarar M."/>
            <person name="Singh V."/>
            <person name="Meng B."/>
            <person name="Jayachandran P."/>
            <person name="Warner M.H."/>
            <person name="Garlena R.A."/>
            <person name="Russell D.A."/>
            <person name="Jacobs-Sera D."/>
            <person name="Hatfull G.F."/>
        </authorList>
    </citation>
    <scope>NUCLEOTIDE SEQUENCE [LARGE SCALE GENOMIC DNA]</scope>
</reference>
<evidence type="ECO:0000313" key="2">
    <source>
        <dbReference type="Proteomes" id="UP001058460"/>
    </source>
</evidence>
<gene>
    <name evidence="1" type="primary">5</name>
    <name evidence="1" type="ORF">SEA_PATOS_5</name>
</gene>
<evidence type="ECO:0000313" key="1">
    <source>
        <dbReference type="EMBL" id="UVT31703.1"/>
    </source>
</evidence>
<protein>
    <submittedName>
        <fullName evidence="1">Uncharacterized protein</fullName>
    </submittedName>
</protein>
<name>A0A9E7QQU1_9CAUD</name>
<organism evidence="1 2">
    <name type="scientific">Gordonia phage Patos</name>
    <dbReference type="NCBI Taxonomy" id="2927262"/>
    <lineage>
        <taxon>Viruses</taxon>
        <taxon>Duplodnaviria</taxon>
        <taxon>Heunggongvirae</taxon>
        <taxon>Uroviricota</taxon>
        <taxon>Caudoviricetes</taxon>
        <taxon>Dovevirinae</taxon>
        <taxon>Lambovirus</taxon>
        <taxon>Lambovirus patos</taxon>
    </lineage>
</organism>
<sequence length="303" mass="31156">MAGLGIIIPRSGGSGPSLEIDGMLNAGSLLLVDPNHYAKPWSAGVPAHLSQIPNLASAKVAQLLGAPAVEPGVGYHSTFTLGGAINNGTKGLVERTSKGALHGIVSQSVALASGDGVNMTIHPDLRAYLAANQSHRYYVSQWDRLTRANAGSMPGSAAQFTGVSAASTSSTLLALIRTDSIYQGGGGFISDPNAFVATPGLNSAGDRFIACGPTTDQTIVVGQTVFAGPMWGASTGTYNAAVLGTRNTFWPSFVFRRFYLEDLTVSGRTFAQARDADLALHNAAVAAGGRYGGDTWTSPASVA</sequence>
<dbReference type="EMBL" id="OP172876">
    <property type="protein sequence ID" value="UVT31703.1"/>
    <property type="molecule type" value="Genomic_DNA"/>
</dbReference>
<proteinExistence type="predicted"/>